<dbReference type="EMBL" id="HG792017">
    <property type="protein sequence ID" value="CDM34493.1"/>
    <property type="molecule type" value="Genomic_DNA"/>
</dbReference>
<dbReference type="Proteomes" id="UP000030686">
    <property type="component" value="Unassembled WGS sequence"/>
</dbReference>
<reference evidence="3" key="1">
    <citation type="journal article" date="2014" name="Nat. Commun.">
        <title>Multiple recent horizontal transfers of a large genomic region in cheese making fungi.</title>
        <authorList>
            <person name="Cheeseman K."/>
            <person name="Ropars J."/>
            <person name="Renault P."/>
            <person name="Dupont J."/>
            <person name="Gouzy J."/>
            <person name="Branca A."/>
            <person name="Abraham A.L."/>
            <person name="Ceppi M."/>
            <person name="Conseiller E."/>
            <person name="Debuchy R."/>
            <person name="Malagnac F."/>
            <person name="Goarin A."/>
            <person name="Silar P."/>
            <person name="Lacoste S."/>
            <person name="Sallet E."/>
            <person name="Bensimon A."/>
            <person name="Giraud T."/>
            <person name="Brygoo Y."/>
        </authorList>
    </citation>
    <scope>NUCLEOTIDE SEQUENCE [LARGE SCALE GENOMIC DNA]</scope>
    <source>
        <strain evidence="3">FM164</strain>
    </source>
</reference>
<dbReference type="InterPro" id="IPR015421">
    <property type="entry name" value="PyrdxlP-dep_Trfase_major"/>
</dbReference>
<organism evidence="3 4">
    <name type="scientific">Penicillium roqueforti (strain FM164)</name>
    <dbReference type="NCBI Taxonomy" id="1365484"/>
    <lineage>
        <taxon>Eukaryota</taxon>
        <taxon>Fungi</taxon>
        <taxon>Dikarya</taxon>
        <taxon>Ascomycota</taxon>
        <taxon>Pezizomycotina</taxon>
        <taxon>Eurotiomycetes</taxon>
        <taxon>Eurotiomycetidae</taxon>
        <taxon>Eurotiales</taxon>
        <taxon>Aspergillaceae</taxon>
        <taxon>Penicillium</taxon>
    </lineage>
</organism>
<dbReference type="PANTHER" id="PTHR43092">
    <property type="entry name" value="L-CYSTEINE DESULFHYDRASE"/>
    <property type="match status" value="1"/>
</dbReference>
<evidence type="ECO:0000256" key="2">
    <source>
        <dbReference type="SAM" id="MobiDB-lite"/>
    </source>
</evidence>
<accession>W6QCR0</accession>
<name>W6QCR0_PENRF</name>
<dbReference type="AlphaFoldDB" id="W6QCR0"/>
<feature type="region of interest" description="Disordered" evidence="2">
    <location>
        <begin position="217"/>
        <end position="283"/>
    </location>
</feature>
<proteinExistence type="predicted"/>
<dbReference type="InterPro" id="IPR015424">
    <property type="entry name" value="PyrdxlP-dep_Trfase"/>
</dbReference>
<evidence type="ECO:0000313" key="4">
    <source>
        <dbReference type="Proteomes" id="UP000030686"/>
    </source>
</evidence>
<keyword evidence="4" id="KW-1185">Reference proteome</keyword>
<dbReference type="STRING" id="1365484.W6QCR0"/>
<keyword evidence="1" id="KW-0663">Pyridoxal phosphate</keyword>
<evidence type="ECO:0000256" key="1">
    <source>
        <dbReference type="ARBA" id="ARBA00022898"/>
    </source>
</evidence>
<dbReference type="OrthoDB" id="5978656at2759"/>
<dbReference type="Gene3D" id="3.40.640.10">
    <property type="entry name" value="Type I PLP-dependent aspartate aminotransferase-like (Major domain)"/>
    <property type="match status" value="1"/>
</dbReference>
<dbReference type="GO" id="GO:0016740">
    <property type="term" value="F:transferase activity"/>
    <property type="evidence" value="ECO:0007669"/>
    <property type="project" value="UniProtKB-KW"/>
</dbReference>
<dbReference type="PANTHER" id="PTHR43092:SF2">
    <property type="entry name" value="HERCYNYLCYSTEINE SULFOXIDE LYASE"/>
    <property type="match status" value="1"/>
</dbReference>
<keyword evidence="3" id="KW-0808">Transferase</keyword>
<gene>
    <name evidence="3" type="ORF">PROQFM164_S03g001217</name>
</gene>
<protein>
    <submittedName>
        <fullName evidence="3">Pyridoxal phosphate-dependent transferase, major domain</fullName>
    </submittedName>
</protein>
<dbReference type="SUPFAM" id="SSF53383">
    <property type="entry name" value="PLP-dependent transferases"/>
    <property type="match status" value="1"/>
</dbReference>
<sequence>MSHKIVTFSGHRALALPEIVSEILVWIKYTSNGPRWVLNCALVNKTWFHEAIRILWGSMEISGGMHLDEVMVKVSPDRRQMYADLMKVATVKTYSQKTEAVVQPALENLVFPNLHTLYLALVFRGWSTEESIRAPALNMPNLRTLYIERWNAPIQLFPHHWDYLTGRIPKLFPRLLNLRVEIPTIIYIAGFEALSEKLPNLESIEFEKIMALSEVDEDEDLFSDYSDGEDTEEDTEEDTDENSGEDSDEEDSNHENMDTEEATSESPYSGLTHSEHTYSADTSSEYTYSESIYNEYILGNDADDENGDDGDITSEYAYSEDMGEELTYVEHPTWAMLSLKYLVCKPSIYLVSNCHKWLYTPRSCAVLYVPRRNQHLMRTTLPTSWGFIPAPASPAINASVLQDPNAPVTKTAFEQLFEFVATTDDSAYICVAAALKFRAEVCGGEDAIIAYTQRVANEGADAVAAALGTDVLQEPDLKPGQESRMRQCAMTTVRLPIAVASAGNEESSDKTALVVLSEEEAPKAAAWIQTQLTDEHNTFLPVFHHGPWLWTRLSGQTYLETSDFESVGVVLRELSERVAKKEFKA</sequence>
<evidence type="ECO:0000313" key="3">
    <source>
        <dbReference type="EMBL" id="CDM34493.1"/>
    </source>
</evidence>
<feature type="compositionally biased region" description="Acidic residues" evidence="2">
    <location>
        <begin position="217"/>
        <end position="263"/>
    </location>
</feature>